<organism evidence="5 6">
    <name type="scientific">Mahella australiensis (strain DSM 15567 / CIP 107919 / 50-1 BON)</name>
    <dbReference type="NCBI Taxonomy" id="697281"/>
    <lineage>
        <taxon>Bacteria</taxon>
        <taxon>Bacillati</taxon>
        <taxon>Bacillota</taxon>
        <taxon>Clostridia</taxon>
        <taxon>Thermoanaerobacterales</taxon>
        <taxon>Thermoanaerobacterales Family IV. Incertae Sedis</taxon>
        <taxon>Mahella</taxon>
    </lineage>
</organism>
<dbReference type="InterPro" id="IPR020449">
    <property type="entry name" value="Tscrpt_reg_AraC-type_HTH"/>
</dbReference>
<feature type="domain" description="HTH araC/xylS-type" evidence="4">
    <location>
        <begin position="173"/>
        <end position="272"/>
    </location>
</feature>
<gene>
    <name evidence="5" type="ordered locus">Mahau_1292</name>
</gene>
<dbReference type="GO" id="GO:0043565">
    <property type="term" value="F:sequence-specific DNA binding"/>
    <property type="evidence" value="ECO:0007669"/>
    <property type="project" value="InterPro"/>
</dbReference>
<dbReference type="InterPro" id="IPR037923">
    <property type="entry name" value="HTH-like"/>
</dbReference>
<dbReference type="OrthoDB" id="9813413at2"/>
<dbReference type="InterPro" id="IPR003313">
    <property type="entry name" value="AraC-bd"/>
</dbReference>
<evidence type="ECO:0000259" key="4">
    <source>
        <dbReference type="PROSITE" id="PS01124"/>
    </source>
</evidence>
<dbReference type="InterPro" id="IPR018062">
    <property type="entry name" value="HTH_AraC-typ_CS"/>
</dbReference>
<dbReference type="AlphaFoldDB" id="F3ZWP3"/>
<reference evidence="6" key="1">
    <citation type="submission" date="2010-11" db="EMBL/GenBank/DDBJ databases">
        <title>The complete genome of Mahella australiensis DSM 15567.</title>
        <authorList>
            <consortium name="US DOE Joint Genome Institute (JGI-PGF)"/>
            <person name="Lucas S."/>
            <person name="Copeland A."/>
            <person name="Lapidus A."/>
            <person name="Bruce D."/>
            <person name="Goodwin L."/>
            <person name="Pitluck S."/>
            <person name="Kyrpides N."/>
            <person name="Mavromatis K."/>
            <person name="Pagani I."/>
            <person name="Ivanova N."/>
            <person name="Teshima H."/>
            <person name="Brettin T."/>
            <person name="Detter J.C."/>
            <person name="Han C."/>
            <person name="Tapia R."/>
            <person name="Land M."/>
            <person name="Hauser L."/>
            <person name="Markowitz V."/>
            <person name="Cheng J.-F."/>
            <person name="Hugenholtz P."/>
            <person name="Woyke T."/>
            <person name="Wu D."/>
            <person name="Spring S."/>
            <person name="Pukall R."/>
            <person name="Steenblock K."/>
            <person name="Schneider S."/>
            <person name="Klenk H.-P."/>
            <person name="Eisen J.A."/>
        </authorList>
    </citation>
    <scope>NUCLEOTIDE SEQUENCE [LARGE SCALE GENOMIC DNA]</scope>
    <source>
        <strain evidence="6">DSM 15567 / CIP 107919 / 50-1 BON</strain>
    </source>
</reference>
<dbReference type="Pfam" id="PF02311">
    <property type="entry name" value="AraC_binding"/>
    <property type="match status" value="1"/>
</dbReference>
<dbReference type="Proteomes" id="UP000008457">
    <property type="component" value="Chromosome"/>
</dbReference>
<dbReference type="PRINTS" id="PR00032">
    <property type="entry name" value="HTHARAC"/>
</dbReference>
<dbReference type="PANTHER" id="PTHR43280">
    <property type="entry name" value="ARAC-FAMILY TRANSCRIPTIONAL REGULATOR"/>
    <property type="match status" value="1"/>
</dbReference>
<protein>
    <submittedName>
        <fullName evidence="5">Transcriptional regulator, AraC family</fullName>
    </submittedName>
</protein>
<accession>F3ZWP3</accession>
<sequence>MDISVFTVITDNQRNLPFYMETAGWQQHQPPIHRLSGYPCYHWLQTVSGAGELILDGQIYSITPGMGFLLLPHDPHEYYAVKEPWEVYWLTFDGFHIDTVMASLGFTGSCVLTLSDSKPAEILLQDIIEEAKTNDGLNNLELSVLVYKFLICLLKYSSIEDNRSLQQYYMHLAPVLDYIRYHYMDEISLEQLASCMNITPQYLCRLFKEAFSVTPFTYLAKYRIKKAKELLLLNKSLTIRDVSHAVGYNDVSYFCSLFRKYEGMAPGVFRKTHQ</sequence>
<dbReference type="SUPFAM" id="SSF46689">
    <property type="entry name" value="Homeodomain-like"/>
    <property type="match status" value="2"/>
</dbReference>
<reference evidence="5 6" key="2">
    <citation type="journal article" date="2011" name="Stand. Genomic Sci.">
        <title>Complete genome sequence of Mahella australiensis type strain (50-1 BON).</title>
        <authorList>
            <person name="Sikorski J."/>
            <person name="Teshima H."/>
            <person name="Nolan M."/>
            <person name="Lucas S."/>
            <person name="Hammon N."/>
            <person name="Deshpande S."/>
            <person name="Cheng J.F."/>
            <person name="Pitluck S."/>
            <person name="Liolios K."/>
            <person name="Pagani I."/>
            <person name="Ivanova N."/>
            <person name="Huntemann M."/>
            <person name="Mavromatis K."/>
            <person name="Ovchinikova G."/>
            <person name="Pati A."/>
            <person name="Tapia R."/>
            <person name="Han C."/>
            <person name="Goodwin L."/>
            <person name="Chen A."/>
            <person name="Palaniappan K."/>
            <person name="Land M."/>
            <person name="Hauser L."/>
            <person name="Ngatchou-Djao O.D."/>
            <person name="Rohde M."/>
            <person name="Pukall R."/>
            <person name="Spring S."/>
            <person name="Abt B."/>
            <person name="Goker M."/>
            <person name="Detter J.C."/>
            <person name="Woyke T."/>
            <person name="Bristow J."/>
            <person name="Markowitz V."/>
            <person name="Hugenholtz P."/>
            <person name="Eisen J.A."/>
            <person name="Kyrpides N.C."/>
            <person name="Klenk H.P."/>
            <person name="Lapidus A."/>
        </authorList>
    </citation>
    <scope>NUCLEOTIDE SEQUENCE [LARGE SCALE GENOMIC DNA]</scope>
    <source>
        <strain evidence="6">DSM 15567 / CIP 107919 / 50-1 BON</strain>
    </source>
</reference>
<dbReference type="Gene3D" id="2.60.120.280">
    <property type="entry name" value="Regulatory protein AraC"/>
    <property type="match status" value="1"/>
</dbReference>
<dbReference type="InterPro" id="IPR018060">
    <property type="entry name" value="HTH_AraC"/>
</dbReference>
<dbReference type="Pfam" id="PF12833">
    <property type="entry name" value="HTH_18"/>
    <property type="match status" value="1"/>
</dbReference>
<keyword evidence="3" id="KW-0804">Transcription</keyword>
<dbReference type="SMART" id="SM00342">
    <property type="entry name" value="HTH_ARAC"/>
    <property type="match status" value="1"/>
</dbReference>
<dbReference type="InterPro" id="IPR009057">
    <property type="entry name" value="Homeodomain-like_sf"/>
</dbReference>
<dbReference type="eggNOG" id="COG1917">
    <property type="taxonomic scope" value="Bacteria"/>
</dbReference>
<dbReference type="KEGG" id="mas:Mahau_1292"/>
<dbReference type="RefSeq" id="WP_013780916.1">
    <property type="nucleotide sequence ID" value="NC_015520.1"/>
</dbReference>
<dbReference type="HOGENOM" id="CLU_000445_88_6_9"/>
<dbReference type="STRING" id="697281.Mahau_1292"/>
<keyword evidence="1" id="KW-0805">Transcription regulation</keyword>
<dbReference type="PROSITE" id="PS01124">
    <property type="entry name" value="HTH_ARAC_FAMILY_2"/>
    <property type="match status" value="1"/>
</dbReference>
<keyword evidence="2" id="KW-0238">DNA-binding</keyword>
<dbReference type="PANTHER" id="PTHR43280:SF28">
    <property type="entry name" value="HTH-TYPE TRANSCRIPTIONAL ACTIVATOR RHAS"/>
    <property type="match status" value="1"/>
</dbReference>
<evidence type="ECO:0000313" key="5">
    <source>
        <dbReference type="EMBL" id="AEE96486.1"/>
    </source>
</evidence>
<evidence type="ECO:0000256" key="2">
    <source>
        <dbReference type="ARBA" id="ARBA00023125"/>
    </source>
</evidence>
<evidence type="ECO:0000256" key="1">
    <source>
        <dbReference type="ARBA" id="ARBA00023015"/>
    </source>
</evidence>
<dbReference type="Gene3D" id="1.10.10.60">
    <property type="entry name" value="Homeodomain-like"/>
    <property type="match status" value="2"/>
</dbReference>
<keyword evidence="6" id="KW-1185">Reference proteome</keyword>
<dbReference type="EMBL" id="CP002360">
    <property type="protein sequence ID" value="AEE96486.1"/>
    <property type="molecule type" value="Genomic_DNA"/>
</dbReference>
<dbReference type="PROSITE" id="PS00041">
    <property type="entry name" value="HTH_ARAC_FAMILY_1"/>
    <property type="match status" value="1"/>
</dbReference>
<evidence type="ECO:0000256" key="3">
    <source>
        <dbReference type="ARBA" id="ARBA00023163"/>
    </source>
</evidence>
<dbReference type="eggNOG" id="COG2207">
    <property type="taxonomic scope" value="Bacteria"/>
</dbReference>
<evidence type="ECO:0000313" key="6">
    <source>
        <dbReference type="Proteomes" id="UP000008457"/>
    </source>
</evidence>
<name>F3ZWP3_MAHA5</name>
<proteinExistence type="predicted"/>
<dbReference type="GO" id="GO:0003700">
    <property type="term" value="F:DNA-binding transcription factor activity"/>
    <property type="evidence" value="ECO:0007669"/>
    <property type="project" value="InterPro"/>
</dbReference>
<dbReference type="SUPFAM" id="SSF51215">
    <property type="entry name" value="Regulatory protein AraC"/>
    <property type="match status" value="1"/>
</dbReference>